<proteinExistence type="predicted"/>
<evidence type="ECO:0000256" key="1">
    <source>
        <dbReference type="SAM" id="MobiDB-lite"/>
    </source>
</evidence>
<dbReference type="Proteomes" id="UP000245802">
    <property type="component" value="Chromosome"/>
</dbReference>
<feature type="region of interest" description="Disordered" evidence="1">
    <location>
        <begin position="79"/>
        <end position="106"/>
    </location>
</feature>
<evidence type="ECO:0000313" key="3">
    <source>
        <dbReference type="Proteomes" id="UP000245802"/>
    </source>
</evidence>
<accession>A0A2Z3H796</accession>
<dbReference type="InterPro" id="IPR008964">
    <property type="entry name" value="Invasin/intimin_cell_adhesion"/>
</dbReference>
<dbReference type="Gene3D" id="2.60.40.1120">
    <property type="entry name" value="Carboxypeptidase-like, regulatory domain"/>
    <property type="match status" value="1"/>
</dbReference>
<dbReference type="RefSeq" id="WP_010050744.1">
    <property type="nucleotide sequence ID" value="NZ_CP025958.1"/>
</dbReference>
<protein>
    <recommendedName>
        <fullName evidence="4">Carboxypeptidase regulatory-like domain-containing protein</fullName>
    </recommendedName>
</protein>
<gene>
    <name evidence="2" type="ORF">C1280_07450</name>
</gene>
<reference evidence="2 3" key="1">
    <citation type="submission" date="2018-01" db="EMBL/GenBank/DDBJ databases">
        <title>G. obscuriglobus.</title>
        <authorList>
            <person name="Franke J."/>
            <person name="Blomberg W."/>
            <person name="Selmecki A."/>
        </authorList>
    </citation>
    <scope>NUCLEOTIDE SEQUENCE [LARGE SCALE GENOMIC DNA]</scope>
    <source>
        <strain evidence="2 3">DSM 5831</strain>
    </source>
</reference>
<evidence type="ECO:0008006" key="4">
    <source>
        <dbReference type="Google" id="ProtNLM"/>
    </source>
</evidence>
<evidence type="ECO:0000313" key="2">
    <source>
        <dbReference type="EMBL" id="AWM36870.1"/>
    </source>
</evidence>
<organism evidence="2 3">
    <name type="scientific">Gemmata obscuriglobus</name>
    <dbReference type="NCBI Taxonomy" id="114"/>
    <lineage>
        <taxon>Bacteria</taxon>
        <taxon>Pseudomonadati</taxon>
        <taxon>Planctomycetota</taxon>
        <taxon>Planctomycetia</taxon>
        <taxon>Gemmatales</taxon>
        <taxon>Gemmataceae</taxon>
        <taxon>Gemmata</taxon>
    </lineage>
</organism>
<keyword evidence="3" id="KW-1185">Reference proteome</keyword>
<dbReference type="OrthoDB" id="287810at2"/>
<dbReference type="KEGG" id="gog:C1280_07450"/>
<name>A0A2Z3H796_9BACT</name>
<feature type="compositionally biased region" description="Basic and acidic residues" evidence="1">
    <location>
        <begin position="94"/>
        <end position="103"/>
    </location>
</feature>
<dbReference type="PROSITE" id="PS51257">
    <property type="entry name" value="PROKAR_LIPOPROTEIN"/>
    <property type="match status" value="1"/>
</dbReference>
<dbReference type="EMBL" id="CP025958">
    <property type="protein sequence ID" value="AWM36870.1"/>
    <property type="molecule type" value="Genomic_DNA"/>
</dbReference>
<dbReference type="AlphaFoldDB" id="A0A2Z3H796"/>
<dbReference type="SUPFAM" id="SSF49373">
    <property type="entry name" value="Invasin/intimin cell-adhesion fragments"/>
    <property type="match status" value="1"/>
</dbReference>
<sequence>MRQLVFGLCAAAVLGAVGCGGGGPVSVSGVVTLDGQPVEGASVSFTPDAGDGGGVGGSYGKTDAQGKYALKTVIGDRGGAAPGKHKVTISLSKPDPKNPEGAEKNLIPAKYNTKSDLTFDVPTSGTDKADFVLTK</sequence>